<protein>
    <submittedName>
        <fullName evidence="2">Uncharacterized protein</fullName>
    </submittedName>
</protein>
<evidence type="ECO:0000256" key="1">
    <source>
        <dbReference type="SAM" id="MobiDB-lite"/>
    </source>
</evidence>
<sequence length="156" mass="18583">MNNEKARLINKQKDYEEAIKLKNKKEGSFFKFLRSKEQKDYKKEQAKIAERLIKAGPIDQAEIKTIEFQIEKSQEQLKATSHLSAKYHSVDACEKMIEYFDDERVDTLKEALNIYENEKRHNDSINEMRKHEAAQKKRHKEELARLKKLQKSIKDD</sequence>
<dbReference type="RefSeq" id="WP_066194754.1">
    <property type="nucleotide sequence ID" value="NZ_JAFDQP010000003.1"/>
</dbReference>
<feature type="compositionally biased region" description="Basic residues" evidence="1">
    <location>
        <begin position="146"/>
        <end position="156"/>
    </location>
</feature>
<name>A0A2N0ZGP6_9BACI</name>
<keyword evidence="3" id="KW-1185">Reference proteome</keyword>
<evidence type="ECO:0000313" key="3">
    <source>
        <dbReference type="Proteomes" id="UP000233343"/>
    </source>
</evidence>
<dbReference type="EMBL" id="PISD01000026">
    <property type="protein sequence ID" value="PKG28677.1"/>
    <property type="molecule type" value="Genomic_DNA"/>
</dbReference>
<accession>A0A2N0ZGP6</accession>
<organism evidence="2 3">
    <name type="scientific">Cytobacillus horneckiae</name>
    <dbReference type="NCBI Taxonomy" id="549687"/>
    <lineage>
        <taxon>Bacteria</taxon>
        <taxon>Bacillati</taxon>
        <taxon>Bacillota</taxon>
        <taxon>Bacilli</taxon>
        <taxon>Bacillales</taxon>
        <taxon>Bacillaceae</taxon>
        <taxon>Cytobacillus</taxon>
    </lineage>
</organism>
<gene>
    <name evidence="2" type="ORF">CWS20_12435</name>
</gene>
<comment type="caution">
    <text evidence="2">The sequence shown here is derived from an EMBL/GenBank/DDBJ whole genome shotgun (WGS) entry which is preliminary data.</text>
</comment>
<feature type="compositionally biased region" description="Basic and acidic residues" evidence="1">
    <location>
        <begin position="123"/>
        <end position="145"/>
    </location>
</feature>
<dbReference type="AlphaFoldDB" id="A0A2N0ZGP6"/>
<dbReference type="Proteomes" id="UP000233343">
    <property type="component" value="Unassembled WGS sequence"/>
</dbReference>
<feature type="region of interest" description="Disordered" evidence="1">
    <location>
        <begin position="123"/>
        <end position="156"/>
    </location>
</feature>
<reference evidence="2 3" key="1">
    <citation type="journal article" date="2010" name="Int. J. Syst. Evol. Microbiol.">
        <title>Bacillus horneckiae sp. nov., isolated from a spacecraft-assembly clean room.</title>
        <authorList>
            <person name="Vaishampayan P."/>
            <person name="Probst A."/>
            <person name="Krishnamurthi S."/>
            <person name="Ghosh S."/>
            <person name="Osman S."/>
            <person name="McDowall A."/>
            <person name="Ruckmani A."/>
            <person name="Mayilraj S."/>
            <person name="Venkateswaran K."/>
        </authorList>
    </citation>
    <scope>NUCLEOTIDE SEQUENCE [LARGE SCALE GENOMIC DNA]</scope>
    <source>
        <strain evidence="3">1PO1SC</strain>
    </source>
</reference>
<evidence type="ECO:0000313" key="2">
    <source>
        <dbReference type="EMBL" id="PKG28677.1"/>
    </source>
</evidence>
<proteinExistence type="predicted"/>